<dbReference type="Gene3D" id="3.40.1360.10">
    <property type="match status" value="1"/>
</dbReference>
<feature type="compositionally biased region" description="Acidic residues" evidence="1">
    <location>
        <begin position="456"/>
        <end position="465"/>
    </location>
</feature>
<proteinExistence type="predicted"/>
<evidence type="ECO:0000256" key="1">
    <source>
        <dbReference type="SAM" id="MobiDB-lite"/>
    </source>
</evidence>
<reference evidence="2 3" key="1">
    <citation type="submission" date="2016-10" db="EMBL/GenBank/DDBJ databases">
        <authorList>
            <person name="de Groot N.N."/>
        </authorList>
    </citation>
    <scope>NUCLEOTIDE SEQUENCE [LARGE SCALE GENOMIC DNA]</scope>
    <source>
        <strain evidence="2 3">AR32</strain>
    </source>
</reference>
<organism evidence="2 3">
    <name type="scientific">Xylanibacter ruminicola</name>
    <name type="common">Prevotella ruminicola</name>
    <dbReference type="NCBI Taxonomy" id="839"/>
    <lineage>
        <taxon>Bacteria</taxon>
        <taxon>Pseudomonadati</taxon>
        <taxon>Bacteroidota</taxon>
        <taxon>Bacteroidia</taxon>
        <taxon>Bacteroidales</taxon>
        <taxon>Prevotellaceae</taxon>
        <taxon>Xylanibacter</taxon>
    </lineage>
</organism>
<name>A0A1H5W3L2_XYLRU</name>
<gene>
    <name evidence="2" type="ORF">SAMN05216354_2213</name>
</gene>
<evidence type="ECO:0000313" key="2">
    <source>
        <dbReference type="EMBL" id="SEF94082.1"/>
    </source>
</evidence>
<dbReference type="RefSeq" id="WP_103915964.1">
    <property type="nucleotide sequence ID" value="NZ_FNUV01000005.1"/>
</dbReference>
<accession>A0A1H5W3L2</accession>
<dbReference type="Proteomes" id="UP000236735">
    <property type="component" value="Unassembled WGS sequence"/>
</dbReference>
<evidence type="ECO:0000313" key="3">
    <source>
        <dbReference type="Proteomes" id="UP000236735"/>
    </source>
</evidence>
<dbReference type="AlphaFoldDB" id="A0A1H5W3L2"/>
<sequence>MSVNDLSYQDYLDRINIQEVLLYAGYTLNRRDGMRYPSFVRIGSDGCRIHGDKFIVTQNGNTCFRPPEQKSYNVISLIKSFPGMFKEHVGSSNPDHLVNEVCRNILNIPSEERQGRIIEPRKEQKSFDLNNYTIHAFRKYDFEGIKKFYPFFITRGISLDTQKAFGAHFILTTKESLDGGKSHTNLSFPLYVPGNTNVVGLEERGYPRLDGSSGYKGKALGSNSSEGLWIAALGKQDLSDATDVYWFESGYDAMSYYQLHVKDNPSLEKAVFVSTGGNPTVGQMQHMLAVTPSARHHICFDNDLAGRQFTENLKGEIHRIALSSVVVTPERKPYLDSIPLSQDYAKGDIDTLPKPLQDKYAKYESAWEESMSMRQSHLCYEGDIREQEDLSRKLYKEYKDSVRDFLGIDSRKVIPFVREVPERGKDWNDQVLLEREDSLKATEEEETRSVASGIDLDADGEIEVNESEEKKRVHFIKR</sequence>
<dbReference type="Pfam" id="PF13155">
    <property type="entry name" value="Toprim_2"/>
    <property type="match status" value="1"/>
</dbReference>
<feature type="region of interest" description="Disordered" evidence="1">
    <location>
        <begin position="438"/>
        <end position="465"/>
    </location>
</feature>
<dbReference type="EMBL" id="FNUV01000005">
    <property type="protein sequence ID" value="SEF94082.1"/>
    <property type="molecule type" value="Genomic_DNA"/>
</dbReference>
<protein>
    <submittedName>
        <fullName evidence="2">Toprim-like</fullName>
    </submittedName>
</protein>